<evidence type="ECO:0000313" key="3">
    <source>
        <dbReference type="Proteomes" id="UP000176998"/>
    </source>
</evidence>
<dbReference type="Proteomes" id="UP000176998">
    <property type="component" value="Unassembled WGS sequence"/>
</dbReference>
<comment type="caution">
    <text evidence="2">The sequence shown here is derived from an EMBL/GenBank/DDBJ whole genome shotgun (WGS) entry which is preliminary data.</text>
</comment>
<proteinExistence type="predicted"/>
<sequence>MLGRTAFPSAAPQAFVTASAIRQSPPSLRIEPPFSGLHPPLWPLRPGRDASPDLSTASCTQDYRSSSNVGRSLPCCKSHSTPGPITIGILFSTGAAPEHKMPTAPLLYHYTMYSARWHPQLQLPHAPSPRLARSSLAMITLRKFSLPVSK</sequence>
<dbReference type="RefSeq" id="XP_022474552.1">
    <property type="nucleotide sequence ID" value="XM_022618940.1"/>
</dbReference>
<name>A0A1G4B7G9_9PEZI</name>
<feature type="compositionally biased region" description="Polar residues" evidence="1">
    <location>
        <begin position="53"/>
        <end position="70"/>
    </location>
</feature>
<feature type="region of interest" description="Disordered" evidence="1">
    <location>
        <begin position="46"/>
        <end position="72"/>
    </location>
</feature>
<evidence type="ECO:0000313" key="2">
    <source>
        <dbReference type="EMBL" id="OHE97398.1"/>
    </source>
</evidence>
<gene>
    <name evidence="2" type="ORF">CORC01_07303</name>
</gene>
<dbReference type="EMBL" id="MJBS01000058">
    <property type="protein sequence ID" value="OHE97398.1"/>
    <property type="molecule type" value="Genomic_DNA"/>
</dbReference>
<reference evidence="2 3" key="1">
    <citation type="submission" date="2016-09" db="EMBL/GenBank/DDBJ databases">
        <authorList>
            <person name="Capua I."/>
            <person name="De Benedictis P."/>
            <person name="Joannis T."/>
            <person name="Lombin L.H."/>
            <person name="Cattoli G."/>
        </authorList>
    </citation>
    <scope>NUCLEOTIDE SEQUENCE [LARGE SCALE GENOMIC DNA]</scope>
    <source>
        <strain evidence="2 3">IMI 309357</strain>
    </source>
</reference>
<evidence type="ECO:0000256" key="1">
    <source>
        <dbReference type="SAM" id="MobiDB-lite"/>
    </source>
</evidence>
<protein>
    <submittedName>
        <fullName evidence="2">Uncharacterized protein</fullName>
    </submittedName>
</protein>
<keyword evidence="3" id="KW-1185">Reference proteome</keyword>
<organism evidence="2 3">
    <name type="scientific">Colletotrichum orchidophilum</name>
    <dbReference type="NCBI Taxonomy" id="1209926"/>
    <lineage>
        <taxon>Eukaryota</taxon>
        <taxon>Fungi</taxon>
        <taxon>Dikarya</taxon>
        <taxon>Ascomycota</taxon>
        <taxon>Pezizomycotina</taxon>
        <taxon>Sordariomycetes</taxon>
        <taxon>Hypocreomycetidae</taxon>
        <taxon>Glomerellales</taxon>
        <taxon>Glomerellaceae</taxon>
        <taxon>Colletotrichum</taxon>
    </lineage>
</organism>
<accession>A0A1G4B7G9</accession>
<dbReference type="AlphaFoldDB" id="A0A1G4B7G9"/>
<dbReference type="GeneID" id="34560450"/>